<dbReference type="SUPFAM" id="SSF53474">
    <property type="entry name" value="alpha/beta-Hydrolases"/>
    <property type="match status" value="1"/>
</dbReference>
<evidence type="ECO:0000256" key="12">
    <source>
        <dbReference type="RuleBase" id="RU361263"/>
    </source>
</evidence>
<dbReference type="EC" id="3.1.1.74" evidence="3 12"/>
<feature type="active site" description="Nucleophile" evidence="10">
    <location>
        <position position="167"/>
    </location>
</feature>
<evidence type="ECO:0000256" key="10">
    <source>
        <dbReference type="PIRSR" id="PIRSR611150-1"/>
    </source>
</evidence>
<proteinExistence type="inferred from homology"/>
<keyword evidence="4 12" id="KW-0719">Serine esterase</keyword>
<gene>
    <name evidence="13" type="ORF">JDV02_001633</name>
</gene>
<dbReference type="RefSeq" id="XP_047838543.1">
    <property type="nucleotide sequence ID" value="XM_047982577.1"/>
</dbReference>
<dbReference type="KEGG" id="ptkz:JDV02_001633"/>
<dbReference type="Proteomes" id="UP000829364">
    <property type="component" value="Chromosome 1"/>
</dbReference>
<dbReference type="InterPro" id="IPR043580">
    <property type="entry name" value="CUTINASE_1"/>
</dbReference>
<dbReference type="PROSITE" id="PS00155">
    <property type="entry name" value="CUTINASE_1"/>
    <property type="match status" value="1"/>
</dbReference>
<evidence type="ECO:0000256" key="6">
    <source>
        <dbReference type="ARBA" id="ARBA00022729"/>
    </source>
</evidence>
<keyword evidence="7 12" id="KW-0378">Hydrolase</keyword>
<dbReference type="SMART" id="SM01110">
    <property type="entry name" value="Cutinase"/>
    <property type="match status" value="1"/>
</dbReference>
<dbReference type="OrthoDB" id="2975078at2759"/>
<comment type="catalytic activity">
    <reaction evidence="9 12">
        <text>cutin + H2O = cutin monomers.</text>
        <dbReference type="EC" id="3.1.1.74"/>
    </reaction>
</comment>
<comment type="subcellular location">
    <subcellularLocation>
        <location evidence="1 12">Secreted</location>
    </subcellularLocation>
</comment>
<evidence type="ECO:0000256" key="11">
    <source>
        <dbReference type="PIRSR" id="PIRSR611150-2"/>
    </source>
</evidence>
<feature type="signal peptide" evidence="12">
    <location>
        <begin position="1"/>
        <end position="19"/>
    </location>
</feature>
<keyword evidence="5 12" id="KW-0964">Secreted</keyword>
<keyword evidence="14" id="KW-1185">Reference proteome</keyword>
<dbReference type="EMBL" id="CP086354">
    <property type="protein sequence ID" value="UNI15062.1"/>
    <property type="molecule type" value="Genomic_DNA"/>
</dbReference>
<dbReference type="AlphaFoldDB" id="A0A9Q8V7R4"/>
<dbReference type="PANTHER" id="PTHR48250">
    <property type="entry name" value="CUTINASE 2-RELATED"/>
    <property type="match status" value="1"/>
</dbReference>
<feature type="active site" description="Proton donor/acceptor" evidence="10">
    <location>
        <position position="232"/>
    </location>
</feature>
<sequence length="250" mass="26089">MVRLTQVLSAFLAAGQVLAVPAPSSDIERRNGPEVTQFLSQVAAMFPINLAVEHVCSVLMAGELVLAMKPGISAMRNDACGDVTLMFARGTCEVGDMGVLAGPFFSKALEKKLHEHGRSLGVKGFAYPASVDGYLTGSLANGKSFGQAIRDVATKCPSTRIVLGGYSQGGMVVHGAATSLDASVMSRVSAVVIFGDPYSKRAVDNIDASKVRVICHDGDNICDNGPIVTPQHLTYALDAGSAADFVVSKV</sequence>
<keyword evidence="6 12" id="KW-0732">Signal</keyword>
<feature type="chain" id="PRO_5040529844" description="Cutinase" evidence="12">
    <location>
        <begin position="20"/>
        <end position="250"/>
    </location>
</feature>
<comment type="function">
    <text evidence="12">Catalyzes the hydrolysis of complex carboxylic polyesters found in the cell wall of plants. Degrades cutin, a macromolecule that forms the structure of the plant cuticle.</text>
</comment>
<evidence type="ECO:0000256" key="2">
    <source>
        <dbReference type="ARBA" id="ARBA00007534"/>
    </source>
</evidence>
<organism evidence="13 14">
    <name type="scientific">Purpureocillium takamizusanense</name>
    <dbReference type="NCBI Taxonomy" id="2060973"/>
    <lineage>
        <taxon>Eukaryota</taxon>
        <taxon>Fungi</taxon>
        <taxon>Dikarya</taxon>
        <taxon>Ascomycota</taxon>
        <taxon>Pezizomycotina</taxon>
        <taxon>Sordariomycetes</taxon>
        <taxon>Hypocreomycetidae</taxon>
        <taxon>Hypocreales</taxon>
        <taxon>Ophiocordycipitaceae</taxon>
        <taxon>Purpureocillium</taxon>
    </lineage>
</organism>
<evidence type="ECO:0000256" key="8">
    <source>
        <dbReference type="ARBA" id="ARBA00023157"/>
    </source>
</evidence>
<comment type="similarity">
    <text evidence="2 12">Belongs to the cutinase family.</text>
</comment>
<evidence type="ECO:0000256" key="4">
    <source>
        <dbReference type="ARBA" id="ARBA00022487"/>
    </source>
</evidence>
<dbReference type="Gene3D" id="3.40.50.1820">
    <property type="entry name" value="alpha/beta hydrolase"/>
    <property type="match status" value="1"/>
</dbReference>
<evidence type="ECO:0000256" key="7">
    <source>
        <dbReference type="ARBA" id="ARBA00022801"/>
    </source>
</evidence>
<evidence type="ECO:0000256" key="3">
    <source>
        <dbReference type="ARBA" id="ARBA00013095"/>
    </source>
</evidence>
<evidence type="ECO:0000256" key="5">
    <source>
        <dbReference type="ARBA" id="ARBA00022525"/>
    </source>
</evidence>
<dbReference type="InterPro" id="IPR029058">
    <property type="entry name" value="AB_hydrolase_fold"/>
</dbReference>
<evidence type="ECO:0000256" key="9">
    <source>
        <dbReference type="ARBA" id="ARBA00034045"/>
    </source>
</evidence>
<feature type="disulfide bond" evidence="11">
    <location>
        <begin position="80"/>
        <end position="156"/>
    </location>
</feature>
<reference evidence="13" key="1">
    <citation type="submission" date="2021-11" db="EMBL/GenBank/DDBJ databases">
        <title>Purpureocillium_takamizusanense_genome.</title>
        <authorList>
            <person name="Nguyen N.-H."/>
        </authorList>
    </citation>
    <scope>NUCLEOTIDE SEQUENCE</scope>
    <source>
        <strain evidence="13">PT3</strain>
    </source>
</reference>
<feature type="disulfide bond" evidence="11">
    <location>
        <begin position="215"/>
        <end position="222"/>
    </location>
</feature>
<dbReference type="InterPro" id="IPR000675">
    <property type="entry name" value="Cutinase/axe"/>
</dbReference>
<dbReference type="GO" id="GO:0050525">
    <property type="term" value="F:cutinase activity"/>
    <property type="evidence" value="ECO:0007669"/>
    <property type="project" value="UniProtKB-UniRule"/>
</dbReference>
<name>A0A9Q8V7R4_9HYPO</name>
<evidence type="ECO:0000313" key="14">
    <source>
        <dbReference type="Proteomes" id="UP000829364"/>
    </source>
</evidence>
<feature type="active site" evidence="10">
    <location>
        <position position="219"/>
    </location>
</feature>
<dbReference type="Pfam" id="PF01083">
    <property type="entry name" value="Cutinase"/>
    <property type="match status" value="1"/>
</dbReference>
<keyword evidence="8 11" id="KW-1015">Disulfide bond</keyword>
<evidence type="ECO:0000256" key="1">
    <source>
        <dbReference type="ARBA" id="ARBA00004613"/>
    </source>
</evidence>
<dbReference type="PANTHER" id="PTHR48250:SF1">
    <property type="entry name" value="CUTINASE"/>
    <property type="match status" value="1"/>
</dbReference>
<evidence type="ECO:0000313" key="13">
    <source>
        <dbReference type="EMBL" id="UNI15062.1"/>
    </source>
</evidence>
<dbReference type="InterPro" id="IPR011150">
    <property type="entry name" value="Cutinase_monf"/>
</dbReference>
<accession>A0A9Q8V7R4</accession>
<dbReference type="GO" id="GO:0005576">
    <property type="term" value="C:extracellular region"/>
    <property type="evidence" value="ECO:0007669"/>
    <property type="project" value="UniProtKB-SubCell"/>
</dbReference>
<dbReference type="GO" id="GO:0016052">
    <property type="term" value="P:carbohydrate catabolic process"/>
    <property type="evidence" value="ECO:0007669"/>
    <property type="project" value="TreeGrafter"/>
</dbReference>
<dbReference type="PRINTS" id="PR00129">
    <property type="entry name" value="CUTINASE"/>
</dbReference>
<dbReference type="GeneID" id="72063596"/>
<protein>
    <recommendedName>
        <fullName evidence="3 12">Cutinase</fullName>
        <ecNumber evidence="3 12">3.1.1.74</ecNumber>
    </recommendedName>
</protein>